<sequence>MKTLLRWGSRLSDAIAATLLAVIFFTFLLQIGTRYTPRIIRSLGLEETLPTLAAVQPLGWTLELIAILWVWVIFFSCAFVVREWDHVKFDIIYLAVSRRMRTIFAVISAVAIVAGMLYALLPTLDYIDWMKIRKTSTVRNPFTGSKIPMRTIFSVYGAFMIVVAARYAWLAIDTLRKGPPKTELEIVLEAEVAADAKTAETQS</sequence>
<feature type="transmembrane region" description="Helical" evidence="9">
    <location>
        <begin position="58"/>
        <end position="81"/>
    </location>
</feature>
<dbReference type="PANTHER" id="PTHR35011">
    <property type="entry name" value="2,3-DIKETO-L-GULONATE TRAP TRANSPORTER SMALL PERMEASE PROTEIN YIAM"/>
    <property type="match status" value="1"/>
</dbReference>
<dbReference type="GO" id="GO:0022857">
    <property type="term" value="F:transmembrane transporter activity"/>
    <property type="evidence" value="ECO:0007669"/>
    <property type="project" value="UniProtKB-UniRule"/>
</dbReference>
<proteinExistence type="inferred from homology"/>
<dbReference type="Pfam" id="PF04290">
    <property type="entry name" value="DctQ"/>
    <property type="match status" value="1"/>
</dbReference>
<evidence type="ECO:0000256" key="8">
    <source>
        <dbReference type="ARBA" id="ARBA00038436"/>
    </source>
</evidence>
<organism evidence="11 12">
    <name type="scientific">Parasedimentitalea marina</name>
    <dbReference type="NCBI Taxonomy" id="2483033"/>
    <lineage>
        <taxon>Bacteria</taxon>
        <taxon>Pseudomonadati</taxon>
        <taxon>Pseudomonadota</taxon>
        <taxon>Alphaproteobacteria</taxon>
        <taxon>Rhodobacterales</taxon>
        <taxon>Paracoccaceae</taxon>
        <taxon>Parasedimentitalea</taxon>
    </lineage>
</organism>
<evidence type="ECO:0000256" key="7">
    <source>
        <dbReference type="ARBA" id="ARBA00023136"/>
    </source>
</evidence>
<dbReference type="RefSeq" id="WP_127749490.1">
    <property type="nucleotide sequence ID" value="NZ_CP033219.1"/>
</dbReference>
<accession>A0A3T0N4H7</accession>
<evidence type="ECO:0000256" key="1">
    <source>
        <dbReference type="ARBA" id="ARBA00004429"/>
    </source>
</evidence>
<keyword evidence="4 9" id="KW-0997">Cell inner membrane</keyword>
<name>A0A3T0N4H7_9RHOB</name>
<evidence type="ECO:0000259" key="10">
    <source>
        <dbReference type="Pfam" id="PF04290"/>
    </source>
</evidence>
<dbReference type="InterPro" id="IPR007387">
    <property type="entry name" value="TRAP_DctQ"/>
</dbReference>
<evidence type="ECO:0000256" key="3">
    <source>
        <dbReference type="ARBA" id="ARBA00022475"/>
    </source>
</evidence>
<gene>
    <name evidence="11" type="ORF">EBB79_14385</name>
</gene>
<evidence type="ECO:0000256" key="9">
    <source>
        <dbReference type="RuleBase" id="RU369079"/>
    </source>
</evidence>
<dbReference type="GO" id="GO:0015740">
    <property type="term" value="P:C4-dicarboxylate transport"/>
    <property type="evidence" value="ECO:0007669"/>
    <property type="project" value="TreeGrafter"/>
</dbReference>
<keyword evidence="7 9" id="KW-0472">Membrane</keyword>
<dbReference type="OrthoDB" id="9794346at2"/>
<evidence type="ECO:0000256" key="6">
    <source>
        <dbReference type="ARBA" id="ARBA00022989"/>
    </source>
</evidence>
<evidence type="ECO:0000256" key="5">
    <source>
        <dbReference type="ARBA" id="ARBA00022692"/>
    </source>
</evidence>
<dbReference type="PANTHER" id="PTHR35011:SF2">
    <property type="entry name" value="2,3-DIKETO-L-GULONATE TRAP TRANSPORTER SMALL PERMEASE PROTEIN YIAM"/>
    <property type="match status" value="1"/>
</dbReference>
<evidence type="ECO:0000313" key="12">
    <source>
        <dbReference type="Proteomes" id="UP000283063"/>
    </source>
</evidence>
<comment type="subcellular location">
    <subcellularLocation>
        <location evidence="1 9">Cell inner membrane</location>
        <topology evidence="1 9">Multi-pass membrane protein</topology>
    </subcellularLocation>
</comment>
<dbReference type="KEGG" id="sedi:EBB79_14385"/>
<feature type="transmembrane region" description="Helical" evidence="9">
    <location>
        <begin position="102"/>
        <end position="121"/>
    </location>
</feature>
<keyword evidence="6 9" id="KW-1133">Transmembrane helix</keyword>
<keyword evidence="2 9" id="KW-0813">Transport</keyword>
<dbReference type="GO" id="GO:0005886">
    <property type="term" value="C:plasma membrane"/>
    <property type="evidence" value="ECO:0007669"/>
    <property type="project" value="UniProtKB-SubCell"/>
</dbReference>
<dbReference type="EMBL" id="CP033219">
    <property type="protein sequence ID" value="AZV78940.1"/>
    <property type="molecule type" value="Genomic_DNA"/>
</dbReference>
<evidence type="ECO:0000313" key="11">
    <source>
        <dbReference type="EMBL" id="AZV78940.1"/>
    </source>
</evidence>
<keyword evidence="12" id="KW-1185">Reference proteome</keyword>
<keyword evidence="3" id="KW-1003">Cell membrane</keyword>
<comment type="caution">
    <text evidence="9">Lacks conserved residue(s) required for the propagation of feature annotation.</text>
</comment>
<dbReference type="AlphaFoldDB" id="A0A3T0N4H7"/>
<dbReference type="InterPro" id="IPR055348">
    <property type="entry name" value="DctQ"/>
</dbReference>
<evidence type="ECO:0000256" key="2">
    <source>
        <dbReference type="ARBA" id="ARBA00022448"/>
    </source>
</evidence>
<reference evidence="11 12" key="1">
    <citation type="submission" date="2018-10" db="EMBL/GenBank/DDBJ databases">
        <title>Parasedimentitalea marina sp. nov., a psychrophilic bacterium isolated from deep seawater of the New Britain Trench.</title>
        <authorList>
            <person name="Cao J."/>
        </authorList>
    </citation>
    <scope>NUCLEOTIDE SEQUENCE [LARGE SCALE GENOMIC DNA]</scope>
    <source>
        <strain evidence="11 12">W43</strain>
    </source>
</reference>
<comment type="similarity">
    <text evidence="8 9">Belongs to the TRAP transporter small permease family.</text>
</comment>
<dbReference type="Proteomes" id="UP000283063">
    <property type="component" value="Chromosome"/>
</dbReference>
<comment type="function">
    <text evidence="9">Part of the tripartite ATP-independent periplasmic (TRAP) transport system.</text>
</comment>
<feature type="domain" description="Tripartite ATP-independent periplasmic transporters DctQ component" evidence="10">
    <location>
        <begin position="56"/>
        <end position="168"/>
    </location>
</feature>
<keyword evidence="5 9" id="KW-0812">Transmembrane</keyword>
<feature type="transmembrane region" description="Helical" evidence="9">
    <location>
        <begin position="152"/>
        <end position="172"/>
    </location>
</feature>
<protein>
    <recommendedName>
        <fullName evidence="9">TRAP transporter small permease protein</fullName>
    </recommendedName>
</protein>
<comment type="subunit">
    <text evidence="9">The complex comprises the extracytoplasmic solute receptor protein and the two transmembrane proteins.</text>
</comment>
<evidence type="ECO:0000256" key="4">
    <source>
        <dbReference type="ARBA" id="ARBA00022519"/>
    </source>
</evidence>